<dbReference type="GO" id="GO:0008168">
    <property type="term" value="F:methyltransferase activity"/>
    <property type="evidence" value="ECO:0007669"/>
    <property type="project" value="UniProtKB-KW"/>
</dbReference>
<comment type="pathway">
    <text evidence="4">Phospholipid metabolism.</text>
</comment>
<evidence type="ECO:0000313" key="7">
    <source>
        <dbReference type="Proteomes" id="UP000672602"/>
    </source>
</evidence>
<dbReference type="InterPro" id="IPR029063">
    <property type="entry name" value="SAM-dependent_MTases_sf"/>
</dbReference>
<sequence length="264" mass="28486">MTESPAHEDEYTDELIEFLESLWGWGFLSPGGPEEVARVLEGIDLSGKRVLDIGCGSGGIALSLARDHGAGAVVGIDVEGPVVRKAKARAAELGLAARVDFQQVAPGPLPFEAESFDIVFSKDSMIHIPDKEDLFADIFRVLKPGGRIAASDWMIAHDDAPSPAMKHYLEMEGLSFGMASPDRYRRAMKSAGFHNVHLVNRNAWYVGIAREELAQLKGPLYEKAAAASSPATVDHNIGTWTAMLSVLETGEHCPHHLHGLKPAG</sequence>
<dbReference type="AlphaFoldDB" id="A0A8J7SJM3"/>
<evidence type="ECO:0000256" key="3">
    <source>
        <dbReference type="ARBA" id="ARBA00022679"/>
    </source>
</evidence>
<dbReference type="Proteomes" id="UP000672602">
    <property type="component" value="Unassembled WGS sequence"/>
</dbReference>
<dbReference type="GO" id="GO:0032259">
    <property type="term" value="P:methylation"/>
    <property type="evidence" value="ECO:0007669"/>
    <property type="project" value="UniProtKB-KW"/>
</dbReference>
<keyword evidence="2 6" id="KW-0489">Methyltransferase</keyword>
<dbReference type="InterPro" id="IPR020803">
    <property type="entry name" value="MeTfrase_dom"/>
</dbReference>
<keyword evidence="3" id="KW-0808">Transferase</keyword>
<reference evidence="6" key="1">
    <citation type="submission" date="2021-04" db="EMBL/GenBank/DDBJ databases">
        <authorList>
            <person name="Zhang D.-C."/>
        </authorList>
    </citation>
    <scope>NUCLEOTIDE SEQUENCE</scope>
    <source>
        <strain evidence="6">CGMCC 1.15697</strain>
    </source>
</reference>
<dbReference type="SMART" id="SM00828">
    <property type="entry name" value="PKS_MT"/>
    <property type="match status" value="1"/>
</dbReference>
<dbReference type="CDD" id="cd02440">
    <property type="entry name" value="AdoMet_MTases"/>
    <property type="match status" value="1"/>
</dbReference>
<evidence type="ECO:0000256" key="2">
    <source>
        <dbReference type="ARBA" id="ARBA00022603"/>
    </source>
</evidence>
<accession>A0A8J7SJM3</accession>
<feature type="domain" description="Polyketide synthase-like methyltransferase" evidence="5">
    <location>
        <begin position="18"/>
        <end position="226"/>
    </location>
</feature>
<protein>
    <submittedName>
        <fullName evidence="6">Methyltransferase domain-containing protein</fullName>
    </submittedName>
</protein>
<evidence type="ECO:0000256" key="1">
    <source>
        <dbReference type="ARBA" id="ARBA00005189"/>
    </source>
</evidence>
<gene>
    <name evidence="6" type="ORF">KAJ83_01710</name>
</gene>
<dbReference type="Pfam" id="PF13847">
    <property type="entry name" value="Methyltransf_31"/>
    <property type="match status" value="1"/>
</dbReference>
<dbReference type="EMBL" id="JAGMWN010000001">
    <property type="protein sequence ID" value="MBP5855708.1"/>
    <property type="molecule type" value="Genomic_DNA"/>
</dbReference>
<name>A0A8J7SJM3_9PROT</name>
<organism evidence="6 7">
    <name type="scientific">Marivibrio halodurans</name>
    <dbReference type="NCBI Taxonomy" id="2039722"/>
    <lineage>
        <taxon>Bacteria</taxon>
        <taxon>Pseudomonadati</taxon>
        <taxon>Pseudomonadota</taxon>
        <taxon>Alphaproteobacteria</taxon>
        <taxon>Rhodospirillales</taxon>
        <taxon>Rhodospirillaceae</taxon>
        <taxon>Marivibrio</taxon>
    </lineage>
</organism>
<dbReference type="Gene3D" id="3.40.50.150">
    <property type="entry name" value="Vaccinia Virus protein VP39"/>
    <property type="match status" value="1"/>
</dbReference>
<dbReference type="PANTHER" id="PTHR44307">
    <property type="entry name" value="PHOSPHOETHANOLAMINE METHYLTRANSFERASE"/>
    <property type="match status" value="1"/>
</dbReference>
<proteinExistence type="predicted"/>
<keyword evidence="7" id="KW-1185">Reference proteome</keyword>
<dbReference type="PANTHER" id="PTHR44307:SF2">
    <property type="entry name" value="PHOSPHOETHANOLAMINE METHYLTRANSFERASE ISOFORM X1"/>
    <property type="match status" value="1"/>
</dbReference>
<evidence type="ECO:0000256" key="4">
    <source>
        <dbReference type="ARBA" id="ARBA00025707"/>
    </source>
</evidence>
<evidence type="ECO:0000259" key="5">
    <source>
        <dbReference type="SMART" id="SM00828"/>
    </source>
</evidence>
<dbReference type="SUPFAM" id="SSF53335">
    <property type="entry name" value="S-adenosyl-L-methionine-dependent methyltransferases"/>
    <property type="match status" value="1"/>
</dbReference>
<dbReference type="RefSeq" id="WP_210680286.1">
    <property type="nucleotide sequence ID" value="NZ_JAGMWN010000001.1"/>
</dbReference>
<evidence type="ECO:0000313" key="6">
    <source>
        <dbReference type="EMBL" id="MBP5855708.1"/>
    </source>
</evidence>
<dbReference type="InterPro" id="IPR025714">
    <property type="entry name" value="Methyltranfer_dom"/>
</dbReference>
<comment type="pathway">
    <text evidence="1">Lipid metabolism.</text>
</comment>
<comment type="caution">
    <text evidence="6">The sequence shown here is derived from an EMBL/GenBank/DDBJ whole genome shotgun (WGS) entry which is preliminary data.</text>
</comment>